<dbReference type="SUPFAM" id="SSF54001">
    <property type="entry name" value="Cysteine proteinases"/>
    <property type="match status" value="1"/>
</dbReference>
<evidence type="ECO:0000256" key="9">
    <source>
        <dbReference type="ARBA" id="ARBA00022807"/>
    </source>
</evidence>
<comment type="catalytic activity">
    <reaction evidence="1 11 15">
        <text>Thiol-dependent hydrolysis of ester, thioester, amide, peptide and isopeptide bonds formed by the C-terminal Gly of ubiquitin (a 76-residue protein attached to proteins as an intracellular targeting signal).</text>
        <dbReference type="EC" id="3.4.19.12"/>
    </reaction>
</comment>
<dbReference type="FunCoup" id="A0A409VE01">
    <property type="interactions" value="587"/>
</dbReference>
<dbReference type="InterPro" id="IPR050164">
    <property type="entry name" value="Peptidase_C19"/>
</dbReference>
<feature type="region of interest" description="Disordered" evidence="16">
    <location>
        <begin position="686"/>
        <end position="705"/>
    </location>
</feature>
<evidence type="ECO:0000256" key="11">
    <source>
        <dbReference type="PIRNR" id="PIRNR016308"/>
    </source>
</evidence>
<dbReference type="PROSITE" id="PS00973">
    <property type="entry name" value="USP_2"/>
    <property type="match status" value="1"/>
</dbReference>
<accession>A0A409VE01</accession>
<dbReference type="GO" id="GO:0008270">
    <property type="term" value="F:zinc ion binding"/>
    <property type="evidence" value="ECO:0007669"/>
    <property type="project" value="UniProtKB-UniRule"/>
</dbReference>
<feature type="active site" description="Nucleophile" evidence="12">
    <location>
        <position position="342"/>
    </location>
</feature>
<dbReference type="EC" id="3.4.19.12" evidence="11 15"/>
<gene>
    <name evidence="20" type="ORF">CVT26_001983</name>
</gene>
<evidence type="ECO:0000259" key="17">
    <source>
        <dbReference type="PROSITE" id="PS50030"/>
    </source>
</evidence>
<dbReference type="PROSITE" id="PS50235">
    <property type="entry name" value="USP_3"/>
    <property type="match status" value="1"/>
</dbReference>
<feature type="compositionally biased region" description="Low complexity" evidence="16">
    <location>
        <begin position="748"/>
        <end position="762"/>
    </location>
</feature>
<keyword evidence="8 11" id="KW-0378">Hydrolase</keyword>
<keyword evidence="4 11" id="KW-0479">Metal-binding</keyword>
<comment type="caution">
    <text evidence="20">The sequence shown here is derived from an EMBL/GenBank/DDBJ whole genome shotgun (WGS) entry which is preliminary data.</text>
</comment>
<feature type="binding site" evidence="13">
    <location>
        <position position="209"/>
    </location>
    <ligand>
        <name>Zn(2+)</name>
        <dbReference type="ChEBI" id="CHEBI:29105"/>
    </ligand>
</feature>
<feature type="domain" description="USP" evidence="18">
    <location>
        <begin position="333"/>
        <end position="836"/>
    </location>
</feature>
<evidence type="ECO:0000256" key="3">
    <source>
        <dbReference type="ARBA" id="ARBA00022670"/>
    </source>
</evidence>
<dbReference type="AlphaFoldDB" id="A0A409VE01"/>
<evidence type="ECO:0000259" key="18">
    <source>
        <dbReference type="PROSITE" id="PS50235"/>
    </source>
</evidence>
<dbReference type="GO" id="GO:0004843">
    <property type="term" value="F:cysteine-type deubiquitinase activity"/>
    <property type="evidence" value="ECO:0007669"/>
    <property type="project" value="UniProtKB-UniRule"/>
</dbReference>
<dbReference type="FunFam" id="1.10.8.10:FF:000086">
    <property type="entry name" value="Ubiquitin carboxyl-terminal hydrolase"/>
    <property type="match status" value="1"/>
</dbReference>
<keyword evidence="21" id="KW-1185">Reference proteome</keyword>
<dbReference type="GO" id="GO:0016579">
    <property type="term" value="P:protein deubiquitination"/>
    <property type="evidence" value="ECO:0007669"/>
    <property type="project" value="InterPro"/>
</dbReference>
<dbReference type="InterPro" id="IPR028889">
    <property type="entry name" value="USP"/>
</dbReference>
<dbReference type="InParanoid" id="A0A409VE01"/>
<feature type="domain" description="UBA" evidence="17">
    <location>
        <begin position="701"/>
        <end position="741"/>
    </location>
</feature>
<dbReference type="SMART" id="SM00290">
    <property type="entry name" value="ZnF_UBP"/>
    <property type="match status" value="2"/>
</dbReference>
<dbReference type="Proteomes" id="UP000284706">
    <property type="component" value="Unassembled WGS sequence"/>
</dbReference>
<dbReference type="PROSITE" id="PS50030">
    <property type="entry name" value="UBA"/>
    <property type="match status" value="2"/>
</dbReference>
<evidence type="ECO:0000256" key="10">
    <source>
        <dbReference type="ARBA" id="ARBA00022833"/>
    </source>
</evidence>
<dbReference type="InterPro" id="IPR013083">
    <property type="entry name" value="Znf_RING/FYVE/PHD"/>
</dbReference>
<dbReference type="InterPro" id="IPR018200">
    <property type="entry name" value="USP_CS"/>
</dbReference>
<dbReference type="Pfam" id="PF00627">
    <property type="entry name" value="UBA"/>
    <property type="match status" value="2"/>
</dbReference>
<keyword evidence="7 11" id="KW-0833">Ubl conjugation pathway</keyword>
<dbReference type="GO" id="GO:0006508">
    <property type="term" value="P:proteolysis"/>
    <property type="evidence" value="ECO:0007669"/>
    <property type="project" value="UniProtKB-KW"/>
</dbReference>
<dbReference type="STRING" id="231916.A0A409VE01"/>
<feature type="binding site" evidence="13">
    <location>
        <position position="226"/>
    </location>
    <ligand>
        <name>Zn(2+)</name>
        <dbReference type="ChEBI" id="CHEBI:29105"/>
    </ligand>
</feature>
<feature type="region of interest" description="Disordered" evidence="16">
    <location>
        <begin position="741"/>
        <end position="766"/>
    </location>
</feature>
<dbReference type="InterPro" id="IPR009060">
    <property type="entry name" value="UBA-like_sf"/>
</dbReference>
<dbReference type="PIRSF" id="PIRSF016308">
    <property type="entry name" value="UBP"/>
    <property type="match status" value="1"/>
</dbReference>
<dbReference type="SUPFAM" id="SSF46934">
    <property type="entry name" value="UBA-like"/>
    <property type="match status" value="1"/>
</dbReference>
<keyword evidence="6 14" id="KW-0863">Zinc-finger</keyword>
<dbReference type="InterPro" id="IPR038765">
    <property type="entry name" value="Papain-like_cys_pep_sf"/>
</dbReference>
<feature type="region of interest" description="Disordered" evidence="16">
    <location>
        <begin position="90"/>
        <end position="113"/>
    </location>
</feature>
<evidence type="ECO:0000256" key="14">
    <source>
        <dbReference type="PROSITE-ProRule" id="PRU00502"/>
    </source>
</evidence>
<protein>
    <recommendedName>
        <fullName evidence="11 15">Ubiquitin carboxyl-terminal hydrolase</fullName>
        <ecNumber evidence="11 15">3.4.19.12</ecNumber>
    </recommendedName>
</protein>
<evidence type="ECO:0000256" key="4">
    <source>
        <dbReference type="ARBA" id="ARBA00022723"/>
    </source>
</evidence>
<dbReference type="CDD" id="cd02658">
    <property type="entry name" value="Peptidase_C19B"/>
    <property type="match status" value="1"/>
</dbReference>
<dbReference type="CDD" id="cd14385">
    <property type="entry name" value="UBA1_spUBP14_like"/>
    <property type="match status" value="1"/>
</dbReference>
<dbReference type="Pfam" id="PF02148">
    <property type="entry name" value="zf-UBP"/>
    <property type="match status" value="1"/>
</dbReference>
<evidence type="ECO:0000256" key="2">
    <source>
        <dbReference type="ARBA" id="ARBA00009085"/>
    </source>
</evidence>
<proteinExistence type="inferred from homology"/>
<feature type="domain" description="UBA" evidence="17">
    <location>
        <begin position="637"/>
        <end position="678"/>
    </location>
</feature>
<feature type="domain" description="UBP-type" evidence="19">
    <location>
        <begin position="182"/>
        <end position="291"/>
    </location>
</feature>
<dbReference type="OrthoDB" id="361536at2759"/>
<evidence type="ECO:0000256" key="13">
    <source>
        <dbReference type="PIRSR" id="PIRSR016308-3"/>
    </source>
</evidence>
<keyword evidence="5" id="KW-0677">Repeat</keyword>
<dbReference type="InterPro" id="IPR015940">
    <property type="entry name" value="UBA"/>
</dbReference>
<dbReference type="PROSITE" id="PS00972">
    <property type="entry name" value="USP_1"/>
    <property type="match status" value="1"/>
</dbReference>
<dbReference type="FunFam" id="3.30.40.10:FF:000396">
    <property type="entry name" value="Ubiquitin carboxyl-terminal hydrolase"/>
    <property type="match status" value="1"/>
</dbReference>
<evidence type="ECO:0000256" key="16">
    <source>
        <dbReference type="SAM" id="MobiDB-lite"/>
    </source>
</evidence>
<reference evidence="20 21" key="1">
    <citation type="journal article" date="2018" name="Evol. Lett.">
        <title>Horizontal gene cluster transfer increased hallucinogenic mushroom diversity.</title>
        <authorList>
            <person name="Reynolds H.T."/>
            <person name="Vijayakumar V."/>
            <person name="Gluck-Thaler E."/>
            <person name="Korotkin H.B."/>
            <person name="Matheny P.B."/>
            <person name="Slot J.C."/>
        </authorList>
    </citation>
    <scope>NUCLEOTIDE SEQUENCE [LARGE SCALE GENOMIC DNA]</scope>
    <source>
        <strain evidence="20 21">SRW20</strain>
    </source>
</reference>
<dbReference type="InterPro" id="IPR041432">
    <property type="entry name" value="UBP13_Znf-UBP_var"/>
</dbReference>
<dbReference type="PANTHER" id="PTHR24006">
    <property type="entry name" value="UBIQUITIN CARBOXYL-TERMINAL HYDROLASE"/>
    <property type="match status" value="1"/>
</dbReference>
<keyword evidence="10 11" id="KW-0862">Zinc</keyword>
<dbReference type="SUPFAM" id="SSF57850">
    <property type="entry name" value="RING/U-box"/>
    <property type="match status" value="2"/>
</dbReference>
<feature type="binding site" evidence="13">
    <location>
        <position position="206"/>
    </location>
    <ligand>
        <name>Zn(2+)</name>
        <dbReference type="ChEBI" id="CHEBI:29105"/>
    </ligand>
</feature>
<evidence type="ECO:0000256" key="15">
    <source>
        <dbReference type="RuleBase" id="RU366025"/>
    </source>
</evidence>
<dbReference type="Pfam" id="PF00443">
    <property type="entry name" value="UCH"/>
    <property type="match status" value="1"/>
</dbReference>
<sequence length="836" mass="91521">MSCPHTDKIADLQPPRLSQSVHREECTQCFDNQACNPFRTILGVQYLIQTQDGPDGIDVCLTCFNGGCLDTLRHHARTHVQKSGHRYTLNIKRRPKPAPSPQRSEEGEPPAKMTKLAITEEREEDKYEWISTVKCWNCDPERGQEIPAALTNSKVKALVDGVMQSMSSARQSEVKAWEEEITACEHTLTLEQFVSGPIAASGLAHCNSCDLKDNLWLCLTCGSLGCGRQQWGGIEGNGHGLAHFEASGHPVSVKLGTITPEGGADVYCYICNDSKQDPDLATHLASFGINVQALKKTEKSMTELNIEQNLKYDFSLTDEEGKALQPVFGAGLTGLSNLGNSCYMASVLQTVFSLPSFQARYNDSNQVDRHAETCTVPLPADCVECQMRKVADGLLSGRYSHPARPAGGPTGFTTSDTSTGEGLQHPSPTPVFQAGVKPTSFKALIGKGHEEFATMRQQDAEEFFTHLITVLRRDGQKYKERSEQDPTTVFTFASEQRLQCTSCDRVRYRTDVTDVVSVAVPAREKGKDAEGKTLYEGVQLTECMDHMLEPEGLEYACPACQKNINAIKQSKFASLPEVLVVHAKKFQLVNWVPAKLDIPVELPENDELLFTERHMGRGVQPGESELPNDAAGGSLPQFNEAAMAQLEGMGFPTVRCQKALLATGNSDAEAAMEWLFAHMDDPDIDSPIQISAAATGGTGPEPNPEQVAMLADMGFSSAQARKALRETGGNAERAVEWLFNHPDDTGEESSAPASQSPSGPAQLPGAKDVPARYKLIAFISHKGPSVHSGHYVAHIRKKTDEGDEWVLFNDEKVVKADDESVNKLKKLAYLYFFVRV</sequence>
<evidence type="ECO:0000256" key="7">
    <source>
        <dbReference type="ARBA" id="ARBA00022786"/>
    </source>
</evidence>
<evidence type="ECO:0000256" key="8">
    <source>
        <dbReference type="ARBA" id="ARBA00022801"/>
    </source>
</evidence>
<keyword evidence="3 11" id="KW-0645">Protease</keyword>
<evidence type="ECO:0000256" key="12">
    <source>
        <dbReference type="PIRSR" id="PIRSR016308-1"/>
    </source>
</evidence>
<dbReference type="PANTHER" id="PTHR24006:SF664">
    <property type="entry name" value="UBIQUITIN CARBOXYL-TERMINAL HYDROLASE"/>
    <property type="match status" value="1"/>
</dbReference>
<dbReference type="InterPro" id="IPR001394">
    <property type="entry name" value="Peptidase_C19_UCH"/>
</dbReference>
<dbReference type="Pfam" id="PF17807">
    <property type="entry name" value="zf-UBP_var"/>
    <property type="match status" value="1"/>
</dbReference>
<dbReference type="Gene3D" id="1.10.8.10">
    <property type="entry name" value="DNA helicase RuvA subunit, C-terminal domain"/>
    <property type="match status" value="2"/>
</dbReference>
<dbReference type="InterPro" id="IPR016652">
    <property type="entry name" value="Ubiquitinyl_hydrolase"/>
</dbReference>
<dbReference type="Gene3D" id="3.30.40.10">
    <property type="entry name" value="Zinc/RING finger domain, C3HC4 (zinc finger)"/>
    <property type="match status" value="2"/>
</dbReference>
<dbReference type="CDD" id="cd14297">
    <property type="entry name" value="UBA2_spUBP14_like"/>
    <property type="match status" value="1"/>
</dbReference>
<dbReference type="FunFam" id="1.10.8.10:FF:000103">
    <property type="entry name" value="Ubiquitin carboxyl-terminal hydrolase"/>
    <property type="match status" value="1"/>
</dbReference>
<feature type="compositionally biased region" description="Polar residues" evidence="16">
    <location>
        <begin position="411"/>
        <end position="421"/>
    </location>
</feature>
<feature type="binding site" evidence="13">
    <location>
        <position position="239"/>
    </location>
    <ligand>
        <name>Zn(2+)</name>
        <dbReference type="ChEBI" id="CHEBI:29105"/>
    </ligand>
</feature>
<dbReference type="GO" id="GO:0005829">
    <property type="term" value="C:cytosol"/>
    <property type="evidence" value="ECO:0007669"/>
    <property type="project" value="TreeGrafter"/>
</dbReference>
<dbReference type="Gene3D" id="3.90.70.10">
    <property type="entry name" value="Cysteine proteinases"/>
    <property type="match status" value="1"/>
</dbReference>
<feature type="active site" description="Proton acceptor" evidence="12">
    <location>
        <position position="790"/>
    </location>
</feature>
<dbReference type="GO" id="GO:0005634">
    <property type="term" value="C:nucleus"/>
    <property type="evidence" value="ECO:0007669"/>
    <property type="project" value="TreeGrafter"/>
</dbReference>
<comment type="similarity">
    <text evidence="2 11 15">Belongs to the peptidase C19 family.</text>
</comment>
<evidence type="ECO:0000313" key="21">
    <source>
        <dbReference type="Proteomes" id="UP000284706"/>
    </source>
</evidence>
<name>A0A409VE01_9AGAR</name>
<organism evidence="20 21">
    <name type="scientific">Gymnopilus dilepis</name>
    <dbReference type="NCBI Taxonomy" id="231916"/>
    <lineage>
        <taxon>Eukaryota</taxon>
        <taxon>Fungi</taxon>
        <taxon>Dikarya</taxon>
        <taxon>Basidiomycota</taxon>
        <taxon>Agaricomycotina</taxon>
        <taxon>Agaricomycetes</taxon>
        <taxon>Agaricomycetidae</taxon>
        <taxon>Agaricales</taxon>
        <taxon>Agaricineae</taxon>
        <taxon>Hymenogastraceae</taxon>
        <taxon>Gymnopilus</taxon>
    </lineage>
</organism>
<dbReference type="InterPro" id="IPR001607">
    <property type="entry name" value="Znf_UBP"/>
</dbReference>
<dbReference type="PROSITE" id="PS50271">
    <property type="entry name" value="ZF_UBP"/>
    <property type="match status" value="1"/>
</dbReference>
<evidence type="ECO:0000256" key="5">
    <source>
        <dbReference type="ARBA" id="ARBA00022737"/>
    </source>
</evidence>
<feature type="region of interest" description="Disordered" evidence="16">
    <location>
        <begin position="398"/>
        <end position="432"/>
    </location>
</feature>
<dbReference type="EMBL" id="NHYE01005665">
    <property type="protein sequence ID" value="PPQ64585.1"/>
    <property type="molecule type" value="Genomic_DNA"/>
</dbReference>
<evidence type="ECO:0000256" key="1">
    <source>
        <dbReference type="ARBA" id="ARBA00000707"/>
    </source>
</evidence>
<dbReference type="SMART" id="SM00165">
    <property type="entry name" value="UBA"/>
    <property type="match status" value="2"/>
</dbReference>
<keyword evidence="9 11" id="KW-0788">Thiol protease</keyword>
<evidence type="ECO:0000313" key="20">
    <source>
        <dbReference type="EMBL" id="PPQ64585.1"/>
    </source>
</evidence>
<evidence type="ECO:0000256" key="6">
    <source>
        <dbReference type="ARBA" id="ARBA00022771"/>
    </source>
</evidence>
<evidence type="ECO:0000259" key="19">
    <source>
        <dbReference type="PROSITE" id="PS50271"/>
    </source>
</evidence>